<protein>
    <submittedName>
        <fullName evidence="1">Uncharacterized protein</fullName>
    </submittedName>
</protein>
<comment type="caution">
    <text evidence="1">The sequence shown here is derived from an EMBL/GenBank/DDBJ whole genome shotgun (WGS) entry which is preliminary data.</text>
</comment>
<gene>
    <name evidence="1" type="ORF">HMPREF9473_04284</name>
</gene>
<proteinExistence type="predicted"/>
<evidence type="ECO:0000313" key="1">
    <source>
        <dbReference type="EMBL" id="EHI57794.1"/>
    </source>
</evidence>
<sequence>MKYFIYQLQEDGYLNRFITTGTFTQRQEFKRVVLSGKVNEWLKQDFSIYENPCRKEFLAKRREERPDYLDISQYTMQDEVTVFGQKRKLALYYPFGNQGVDFSEFYFNPTYLRCYSYAYLLAEREEETEFLLETCGGMTLWLNDELVTDFIPFTRNKKAGTKVAVTLRQGFNRLVVCLDDLAERDTDYYFRIKYLGNERLKLCLPVSEDVDVEAMDQVEKALSECSFDKETYLSEPVVLNLRNPLNMDLEVQVTYKPVADKMSHPERLAVTRVYQLEAGAERVKLFTADEVIPGFYYFRVRAGVSGVWAERTIATQVFHWELLERKAGTLSQRKQEAIHYLAEHEVENVYKAAAILAGNGDQAEAERIILEELEGIRERKDCSDFHLIVVLQIMKLFGGRLTDEWKEAVKQVVLQFRYWIDEPGNDVMWFFSENHALLFHICQYYAGKLYPAEVFENSGLTGAKQSRKAEALLETWFDSFEKEYITEWNSNAYIPVDVLGLCGLYNLTEKEDRWHEAAAKALDRVFRDLALCAHKGAVMTTFGRSYEKESKGNYAAGTTSLLYIAYGAGCLNRAALAYISFVLGEYEPPAEYKTWLSVKDGQAMIYRKTQGYEGHVNLYHYKNSKVQLSTAVAFHPFTPGYQEHIMQATLDAVAQMYVNHPGEVQPYGNGRPNYWAGNGSLPLAVQYRNLGIMIYHIPEDHPVGFTHAYVPLMEFSGYMGTADTAAAEKDGGYIGVRALNGLQMQKSGPCRDREFQSIGRDNVWLVKVGTTQEYPTLADFLKSLTAITLDWEMGISLTVTDPSLGVLTVLEKEKELLADGRPADTWPLSCEGTVTII</sequence>
<accession>G5ILA6</accession>
<reference evidence="1 2" key="1">
    <citation type="submission" date="2011-08" db="EMBL/GenBank/DDBJ databases">
        <title>The Genome Sequence of Clostridium hathewayi WAL-18680.</title>
        <authorList>
            <consortium name="The Broad Institute Genome Sequencing Platform"/>
            <person name="Earl A."/>
            <person name="Ward D."/>
            <person name="Feldgarden M."/>
            <person name="Gevers D."/>
            <person name="Finegold S.M."/>
            <person name="Summanen P.H."/>
            <person name="Molitoris D.R."/>
            <person name="Song M."/>
            <person name="Daigneault M."/>
            <person name="Allen-Vercoe E."/>
            <person name="Young S.K."/>
            <person name="Zeng Q."/>
            <person name="Gargeya S."/>
            <person name="Fitzgerald M."/>
            <person name="Haas B."/>
            <person name="Abouelleil A."/>
            <person name="Alvarado L."/>
            <person name="Arachchi H.M."/>
            <person name="Berlin A."/>
            <person name="Brown A."/>
            <person name="Chapman S.B."/>
            <person name="Chen Z."/>
            <person name="Dunbar C."/>
            <person name="Freedman E."/>
            <person name="Gearin G."/>
            <person name="Gellesch M."/>
            <person name="Goldberg J."/>
            <person name="Griggs A."/>
            <person name="Gujja S."/>
            <person name="Heiman D."/>
            <person name="Howarth C."/>
            <person name="Larson L."/>
            <person name="Lui A."/>
            <person name="MacDonald P.J.P."/>
            <person name="Montmayeur A."/>
            <person name="Murphy C."/>
            <person name="Neiman D."/>
            <person name="Pearson M."/>
            <person name="Priest M."/>
            <person name="Roberts A."/>
            <person name="Saif S."/>
            <person name="Shea T."/>
            <person name="Shenoy N."/>
            <person name="Sisk P."/>
            <person name="Stolte C."/>
            <person name="Sykes S."/>
            <person name="Wortman J."/>
            <person name="Nusbaum C."/>
            <person name="Birren B."/>
        </authorList>
    </citation>
    <scope>NUCLEOTIDE SEQUENCE [LARGE SCALE GENOMIC DNA]</scope>
    <source>
        <strain evidence="1 2">WAL-18680</strain>
    </source>
</reference>
<dbReference type="Proteomes" id="UP000005384">
    <property type="component" value="Unassembled WGS sequence"/>
</dbReference>
<organism evidence="1 2">
    <name type="scientific">Hungatella hathewayi WAL-18680</name>
    <dbReference type="NCBI Taxonomy" id="742737"/>
    <lineage>
        <taxon>Bacteria</taxon>
        <taxon>Bacillati</taxon>
        <taxon>Bacillota</taxon>
        <taxon>Clostridia</taxon>
        <taxon>Lachnospirales</taxon>
        <taxon>Lachnospiraceae</taxon>
        <taxon>Hungatella</taxon>
    </lineage>
</organism>
<dbReference type="HOGENOM" id="CLU_017816_0_0_9"/>
<dbReference type="OrthoDB" id="1029638at2"/>
<name>G5ILA6_9FIRM</name>
<dbReference type="AlphaFoldDB" id="G5ILA6"/>
<dbReference type="RefSeq" id="WP_006782273.1">
    <property type="nucleotide sequence ID" value="NZ_CP040506.1"/>
</dbReference>
<evidence type="ECO:0000313" key="2">
    <source>
        <dbReference type="Proteomes" id="UP000005384"/>
    </source>
</evidence>
<keyword evidence="2" id="KW-1185">Reference proteome</keyword>
<dbReference type="PATRIC" id="fig|742737.3.peg.4266"/>
<dbReference type="EMBL" id="ADLN01000118">
    <property type="protein sequence ID" value="EHI57794.1"/>
    <property type="molecule type" value="Genomic_DNA"/>
</dbReference>